<dbReference type="PIRSF" id="PIRSF033111">
    <property type="entry name" value="UCP033111"/>
    <property type="match status" value="1"/>
</dbReference>
<accession>A0A1M4UH78</accession>
<proteinExistence type="predicted"/>
<keyword evidence="2" id="KW-0472">Membrane</keyword>
<name>A0A1M4UH78_9LACT</name>
<dbReference type="Proteomes" id="UP000184128">
    <property type="component" value="Unassembled WGS sequence"/>
</dbReference>
<feature type="transmembrane region" description="Helical" evidence="2">
    <location>
        <begin position="140"/>
        <end position="158"/>
    </location>
</feature>
<feature type="transmembrane region" description="Helical" evidence="2">
    <location>
        <begin position="170"/>
        <end position="193"/>
    </location>
</feature>
<dbReference type="RefSeq" id="WP_073296425.1">
    <property type="nucleotide sequence ID" value="NZ_FQUF01000008.1"/>
</dbReference>
<dbReference type="EMBL" id="FQUF01000008">
    <property type="protein sequence ID" value="SHE56142.1"/>
    <property type="molecule type" value="Genomic_DNA"/>
</dbReference>
<keyword evidence="4" id="KW-1185">Reference proteome</keyword>
<organism evidence="3 4">
    <name type="scientific">Atopostipes suicloacalis DSM 15692</name>
    <dbReference type="NCBI Taxonomy" id="1121025"/>
    <lineage>
        <taxon>Bacteria</taxon>
        <taxon>Bacillati</taxon>
        <taxon>Bacillota</taxon>
        <taxon>Bacilli</taxon>
        <taxon>Lactobacillales</taxon>
        <taxon>Carnobacteriaceae</taxon>
        <taxon>Atopostipes</taxon>
    </lineage>
</organism>
<evidence type="ECO:0000256" key="2">
    <source>
        <dbReference type="SAM" id="Phobius"/>
    </source>
</evidence>
<keyword evidence="1" id="KW-0175">Coiled coil</keyword>
<evidence type="ECO:0000256" key="1">
    <source>
        <dbReference type="SAM" id="Coils"/>
    </source>
</evidence>
<dbReference type="OrthoDB" id="2360056at2"/>
<dbReference type="Pfam" id="PF06570">
    <property type="entry name" value="DUF1129"/>
    <property type="match status" value="1"/>
</dbReference>
<evidence type="ECO:0000313" key="4">
    <source>
        <dbReference type="Proteomes" id="UP000184128"/>
    </source>
</evidence>
<dbReference type="STRING" id="1121025.SAMN02745249_00681"/>
<feature type="transmembrane region" description="Helical" evidence="2">
    <location>
        <begin position="199"/>
        <end position="219"/>
    </location>
</feature>
<evidence type="ECO:0000313" key="3">
    <source>
        <dbReference type="EMBL" id="SHE56142.1"/>
    </source>
</evidence>
<dbReference type="InterPro" id="IPR009214">
    <property type="entry name" value="DUF1129"/>
</dbReference>
<gene>
    <name evidence="3" type="ORF">SAMN02745249_00681</name>
</gene>
<sequence length="230" mass="25791">MSKEKDKVEHLNLEETKAQNKELYQQLTNKNEQYMFQLNNRLKELDYDPVAKEYVLNEMLHEIIEAQHSHIPAKKIYGTVTEQAENIVGKDYDVPEGAQEKSPTWMIYMDGALLLGGLFSIVNGIGAYQDPQAHVGLFQLISNFLLGGLAVLVLTKYAPRQGQTKGMLKYILATVSVMLAWVLAITLILYLLPAVLNPSIPPVAILIIGVVALLAKWYLKKELNIKGTLL</sequence>
<keyword evidence="2" id="KW-0812">Transmembrane</keyword>
<protein>
    <submittedName>
        <fullName evidence="3">Uncharacterized membrane-anchored protein</fullName>
    </submittedName>
</protein>
<feature type="coiled-coil region" evidence="1">
    <location>
        <begin position="1"/>
        <end position="33"/>
    </location>
</feature>
<dbReference type="AlphaFoldDB" id="A0A1M4UH78"/>
<keyword evidence="2" id="KW-1133">Transmembrane helix</keyword>
<feature type="transmembrane region" description="Helical" evidence="2">
    <location>
        <begin position="107"/>
        <end position="128"/>
    </location>
</feature>
<reference evidence="3 4" key="1">
    <citation type="submission" date="2016-11" db="EMBL/GenBank/DDBJ databases">
        <authorList>
            <person name="Jaros S."/>
            <person name="Januszkiewicz K."/>
            <person name="Wedrychowicz H."/>
        </authorList>
    </citation>
    <scope>NUCLEOTIDE SEQUENCE [LARGE SCALE GENOMIC DNA]</scope>
    <source>
        <strain evidence="3 4">DSM 15692</strain>
    </source>
</reference>